<protein>
    <submittedName>
        <fullName evidence="4">MBL fold metallo-hydrolase</fullName>
    </submittedName>
</protein>
<name>A0AAF0C6E7_9GAMM</name>
<evidence type="ECO:0000259" key="3">
    <source>
        <dbReference type="SMART" id="SM00849"/>
    </source>
</evidence>
<dbReference type="InterPro" id="IPR001279">
    <property type="entry name" value="Metallo-B-lactamas"/>
</dbReference>
<dbReference type="InterPro" id="IPR050855">
    <property type="entry name" value="NDM-1-like"/>
</dbReference>
<dbReference type="PANTHER" id="PTHR42951:SF4">
    <property type="entry name" value="ACYL-COENZYME A THIOESTERASE MBLAC2"/>
    <property type="match status" value="1"/>
</dbReference>
<dbReference type="GO" id="GO:0017001">
    <property type="term" value="P:antibiotic catabolic process"/>
    <property type="evidence" value="ECO:0007669"/>
    <property type="project" value="UniProtKB-ARBA"/>
</dbReference>
<evidence type="ECO:0000256" key="2">
    <source>
        <dbReference type="SAM" id="SignalP"/>
    </source>
</evidence>
<gene>
    <name evidence="4" type="ORF">SG35_030945</name>
</gene>
<dbReference type="PROSITE" id="PS51257">
    <property type="entry name" value="PROKAR_LIPOPROTEIN"/>
    <property type="match status" value="1"/>
</dbReference>
<dbReference type="Proteomes" id="UP000032568">
    <property type="component" value="Chromosome pTact"/>
</dbReference>
<accession>A0AAF0C6E7</accession>
<organism evidence="4 5">
    <name type="scientific">Thalassomonas actiniarum</name>
    <dbReference type="NCBI Taxonomy" id="485447"/>
    <lineage>
        <taxon>Bacteria</taxon>
        <taxon>Pseudomonadati</taxon>
        <taxon>Pseudomonadota</taxon>
        <taxon>Gammaproteobacteria</taxon>
        <taxon>Alteromonadales</taxon>
        <taxon>Colwelliaceae</taxon>
        <taxon>Thalassomonas</taxon>
    </lineage>
</organism>
<feature type="domain" description="Metallo-beta-lactamase" evidence="3">
    <location>
        <begin position="81"/>
        <end position="250"/>
    </location>
</feature>
<feature type="signal peptide" evidence="2">
    <location>
        <begin position="1"/>
        <end position="19"/>
    </location>
</feature>
<proteinExistence type="inferred from homology"/>
<reference evidence="4 5" key="1">
    <citation type="journal article" date="2015" name="Genome Announc.">
        <title>Draft Genome Sequences of Marine Isolates of Thalassomonas viridans and Thalassomonas actiniarum.</title>
        <authorList>
            <person name="Olonade I."/>
            <person name="van Zyl L.J."/>
            <person name="Trindade M."/>
        </authorList>
    </citation>
    <scope>NUCLEOTIDE SEQUENCE [LARGE SCALE GENOMIC DNA]</scope>
    <source>
        <strain evidence="4 5">A5K-106</strain>
    </source>
</reference>
<dbReference type="RefSeq" id="WP_044831030.1">
    <property type="nucleotide sequence ID" value="NZ_CP059736.1"/>
</dbReference>
<keyword evidence="5" id="KW-1185">Reference proteome</keyword>
<dbReference type="InterPro" id="IPR036866">
    <property type="entry name" value="RibonucZ/Hydroxyglut_hydro"/>
</dbReference>
<dbReference type="SUPFAM" id="SSF56281">
    <property type="entry name" value="Metallo-hydrolase/oxidoreductase"/>
    <property type="match status" value="1"/>
</dbReference>
<dbReference type="KEGG" id="tact:SG35_030945"/>
<evidence type="ECO:0000313" key="5">
    <source>
        <dbReference type="Proteomes" id="UP000032568"/>
    </source>
</evidence>
<reference evidence="4 5" key="2">
    <citation type="journal article" date="2022" name="Mar. Drugs">
        <title>Bioassay-Guided Fractionation Leads to the Detection of Cholic Acid Generated by the Rare Thalassomonas sp.</title>
        <authorList>
            <person name="Pheiffer F."/>
            <person name="Schneider Y.K."/>
            <person name="Hansen E.H."/>
            <person name="Andersen J.H."/>
            <person name="Isaksson J."/>
            <person name="Busche T."/>
            <person name="R C."/>
            <person name="Kalinowski J."/>
            <person name="Zyl L.V."/>
            <person name="Trindade M."/>
        </authorList>
    </citation>
    <scope>NUCLEOTIDE SEQUENCE [LARGE SCALE GENOMIC DNA]</scope>
    <source>
        <strain evidence="4 5">A5K-106</strain>
    </source>
</reference>
<keyword evidence="2" id="KW-0732">Signal</keyword>
<dbReference type="Pfam" id="PF00753">
    <property type="entry name" value="Lactamase_B"/>
    <property type="match status" value="1"/>
</dbReference>
<feature type="chain" id="PRO_5042052924" evidence="2">
    <location>
        <begin position="20"/>
        <end position="323"/>
    </location>
</feature>
<dbReference type="Gene3D" id="3.60.15.10">
    <property type="entry name" value="Ribonuclease Z/Hydroxyacylglutathione hydrolase-like"/>
    <property type="match status" value="1"/>
</dbReference>
<dbReference type="PANTHER" id="PTHR42951">
    <property type="entry name" value="METALLO-BETA-LACTAMASE DOMAIN-CONTAINING"/>
    <property type="match status" value="1"/>
</dbReference>
<comment type="similarity">
    <text evidence="1">Belongs to the metallo-beta-lactamase superfamily. Class-B beta-lactamase family.</text>
</comment>
<dbReference type="SMART" id="SM00849">
    <property type="entry name" value="Lactamase_B"/>
    <property type="match status" value="1"/>
</dbReference>
<dbReference type="EMBL" id="CP059736">
    <property type="protein sequence ID" value="WDE02176.1"/>
    <property type="molecule type" value="Genomic_DNA"/>
</dbReference>
<evidence type="ECO:0000256" key="1">
    <source>
        <dbReference type="ARBA" id="ARBA00005250"/>
    </source>
</evidence>
<evidence type="ECO:0000313" key="4">
    <source>
        <dbReference type="EMBL" id="WDE02176.1"/>
    </source>
</evidence>
<dbReference type="AlphaFoldDB" id="A0AAF0C6E7"/>
<sequence length="323" mass="35935">MRRILLAGLLLISSGCSSTQTLDARVSTAEPARGGVSSLQQKSWLHGSGDCQANAGPALDIFHYDASSYILRQNKCLSFEAPFIYVLFGEEKVLVLDTGATESALEFPLYETVQTLIREQSGNADREVLVIHSHSHGDHYRGDGQFDGKANVTLVKPNYPALTEFFNFSHWPDGEKQIELGGRTVTVIPTPGHQEEAISVYDTKTQWLLTGDTFYPGLLYVKHWQDYKKSIARLVSFSQDHKVSAVLGAHIEMKNKPGEYYPIGSLYQPDEAPLALQPQDLMALHAALEKSPEPTKIIMNKFVVAPMSTWQKALSNIVRWLTQ</sequence>